<organism evidence="6 7">
    <name type="scientific">Clavelina lepadiformis</name>
    <name type="common">Light-bulb sea squirt</name>
    <name type="synonym">Ascidia lepadiformis</name>
    <dbReference type="NCBI Taxonomy" id="159417"/>
    <lineage>
        <taxon>Eukaryota</taxon>
        <taxon>Metazoa</taxon>
        <taxon>Chordata</taxon>
        <taxon>Tunicata</taxon>
        <taxon>Ascidiacea</taxon>
        <taxon>Aplousobranchia</taxon>
        <taxon>Clavelinidae</taxon>
        <taxon>Clavelina</taxon>
    </lineage>
</organism>
<dbReference type="InterPro" id="IPR000597">
    <property type="entry name" value="Ribosomal_uL3"/>
</dbReference>
<dbReference type="Pfam" id="PF00297">
    <property type="entry name" value="Ribosomal_L3"/>
    <property type="match status" value="1"/>
</dbReference>
<name>A0ABP0GYB0_CLALP</name>
<gene>
    <name evidence="6" type="ORF">CVLEPA_LOCUS30068</name>
</gene>
<dbReference type="InterPro" id="IPR009000">
    <property type="entry name" value="Transl_B-barrel_sf"/>
</dbReference>
<dbReference type="Proteomes" id="UP001642483">
    <property type="component" value="Unassembled WGS sequence"/>
</dbReference>
<dbReference type="EMBL" id="CAWYQH010000163">
    <property type="protein sequence ID" value="CAK8696743.1"/>
    <property type="molecule type" value="Genomic_DNA"/>
</dbReference>
<evidence type="ECO:0000313" key="7">
    <source>
        <dbReference type="Proteomes" id="UP001642483"/>
    </source>
</evidence>
<comment type="caution">
    <text evidence="6">The sequence shown here is derived from an EMBL/GenBank/DDBJ whole genome shotgun (WGS) entry which is preliminary data.</text>
</comment>
<evidence type="ECO:0000256" key="3">
    <source>
        <dbReference type="ARBA" id="ARBA00023274"/>
    </source>
</evidence>
<reference evidence="6 7" key="1">
    <citation type="submission" date="2024-02" db="EMBL/GenBank/DDBJ databases">
        <authorList>
            <person name="Daric V."/>
            <person name="Darras S."/>
        </authorList>
    </citation>
    <scope>NUCLEOTIDE SEQUENCE [LARGE SCALE GENOMIC DNA]</scope>
</reference>
<evidence type="ECO:0000256" key="1">
    <source>
        <dbReference type="ARBA" id="ARBA00006540"/>
    </source>
</evidence>
<keyword evidence="2" id="KW-0689">Ribosomal protein</keyword>
<dbReference type="Gene3D" id="2.40.30.10">
    <property type="entry name" value="Translation factors"/>
    <property type="match status" value="2"/>
</dbReference>
<dbReference type="InterPro" id="IPR019927">
    <property type="entry name" value="Ribosomal_uL3_bac/org-type"/>
</dbReference>
<keyword evidence="7" id="KW-1185">Reference proteome</keyword>
<dbReference type="PANTHER" id="PTHR11229:SF8">
    <property type="entry name" value="LARGE RIBOSOMAL SUBUNIT PROTEIN UL3M"/>
    <property type="match status" value="1"/>
</dbReference>
<dbReference type="PANTHER" id="PTHR11229">
    <property type="entry name" value="50S RIBOSOMAL PROTEIN L3"/>
    <property type="match status" value="1"/>
</dbReference>
<proteinExistence type="inferred from homology"/>
<evidence type="ECO:0000256" key="4">
    <source>
        <dbReference type="ARBA" id="ARBA00035209"/>
    </source>
</evidence>
<evidence type="ECO:0000256" key="5">
    <source>
        <dbReference type="ARBA" id="ARBA00035396"/>
    </source>
</evidence>
<protein>
    <recommendedName>
        <fullName evidence="4">Large ribosomal subunit protein uL3m</fullName>
    </recommendedName>
    <alternativeName>
        <fullName evidence="5">39S ribosomal protein L3, mitochondrial</fullName>
    </alternativeName>
</protein>
<dbReference type="SUPFAM" id="SSF50447">
    <property type="entry name" value="Translation proteins"/>
    <property type="match status" value="1"/>
</dbReference>
<evidence type="ECO:0000313" key="6">
    <source>
        <dbReference type="EMBL" id="CAK8696743.1"/>
    </source>
</evidence>
<keyword evidence="3" id="KW-0687">Ribonucleoprotein</keyword>
<evidence type="ECO:0000256" key="2">
    <source>
        <dbReference type="ARBA" id="ARBA00022980"/>
    </source>
</evidence>
<sequence>MINKKVFRMFSNRFYSYSLYYVGNCLRCQREYHGNRSFLAKRYRRPKKKFLYAPVETLHAVKRREKEIDRYTDKYGVRSDKFIPKHKLPAPRWHWDYDLTQDSTAFIKSVAGQITAEYNQKLNSPFKEDEWPIQSWTPGSYRCGAIGIKLGVHPLWFKDGTYANTTLLQITDCHVIKNFSKEEFNNKKAAVLVGAKNASPFYRTEKYHEFCLEAGVPIKAKCFRFYLSENAALRPGTQLNAMHFRTGQFVDCTAMSIGYGMAGVVQRWHMAGGPAGRNKHWQRRVGSIGSHIRGWVQKGKKMPGQLGGTYETIRGLKVLRVNTRYNVIYVKGRIPGHINQFVKIADSSLPHYRPKTEEQAKKLIGPFPCYIPESTNEDLPEEIYDDSVVPLHAPSITFS</sequence>
<accession>A0ABP0GYB0</accession>
<comment type="similarity">
    <text evidence="1">Belongs to the universal ribosomal protein uL3 family.</text>
</comment>